<evidence type="ECO:0000259" key="1">
    <source>
        <dbReference type="PROSITE" id="PS50011"/>
    </source>
</evidence>
<evidence type="ECO:0000313" key="2">
    <source>
        <dbReference type="EMBL" id="KAA0184606.1"/>
    </source>
</evidence>
<dbReference type="GO" id="GO:0005524">
    <property type="term" value="F:ATP binding"/>
    <property type="evidence" value="ECO:0007669"/>
    <property type="project" value="InterPro"/>
</dbReference>
<dbReference type="PANTHER" id="PTHR48011:SF4">
    <property type="entry name" value="MITOGEN-ACTIVATED PROTEIN KINASE KINASE KINASE 19"/>
    <property type="match status" value="1"/>
</dbReference>
<feature type="domain" description="Protein kinase" evidence="1">
    <location>
        <begin position="1"/>
        <end position="190"/>
    </location>
</feature>
<evidence type="ECO:0000313" key="3">
    <source>
        <dbReference type="Proteomes" id="UP000728185"/>
    </source>
</evidence>
<dbReference type="EMBL" id="LUCM01011008">
    <property type="protein sequence ID" value="KAA0184606.1"/>
    <property type="molecule type" value="Genomic_DNA"/>
</dbReference>
<dbReference type="GO" id="GO:0004672">
    <property type="term" value="F:protein kinase activity"/>
    <property type="evidence" value="ECO:0007669"/>
    <property type="project" value="InterPro"/>
</dbReference>
<dbReference type="PANTHER" id="PTHR48011">
    <property type="entry name" value="CCR4-NOT TRANSCRIPTIONAL COMPLEX SUBUNIT CAF120-RELATED"/>
    <property type="match status" value="1"/>
</dbReference>
<dbReference type="AlphaFoldDB" id="A0A8E0VCU9"/>
<dbReference type="PROSITE" id="PS50011">
    <property type="entry name" value="PROTEIN_KINASE_DOM"/>
    <property type="match status" value="1"/>
</dbReference>
<organism evidence="2 3">
    <name type="scientific">Fasciolopsis buskii</name>
    <dbReference type="NCBI Taxonomy" id="27845"/>
    <lineage>
        <taxon>Eukaryota</taxon>
        <taxon>Metazoa</taxon>
        <taxon>Spiralia</taxon>
        <taxon>Lophotrochozoa</taxon>
        <taxon>Platyhelminthes</taxon>
        <taxon>Trematoda</taxon>
        <taxon>Digenea</taxon>
        <taxon>Plagiorchiida</taxon>
        <taxon>Echinostomata</taxon>
        <taxon>Echinostomatoidea</taxon>
        <taxon>Fasciolidae</taxon>
        <taxon>Fasciolopsis</taxon>
    </lineage>
</organism>
<dbReference type="GO" id="GO:0007165">
    <property type="term" value="P:signal transduction"/>
    <property type="evidence" value="ECO:0007669"/>
    <property type="project" value="TreeGrafter"/>
</dbReference>
<dbReference type="Pfam" id="PF00069">
    <property type="entry name" value="Pkinase"/>
    <property type="match status" value="1"/>
</dbReference>
<keyword evidence="2" id="KW-0808">Transferase</keyword>
<sequence>MMAVKEIRFDHDTFANAEDPPVNGSDSPRQRTVMLRHHRETQSRLNAFRRECDLLSSLSHPAVVRFLGADEQTPKVLRLFTELHTAGTLADVVRDRLPEALVRRYAYDLARAVAYLHDRIVELSVNYAHVDACVEMKANRVIAVMMTRLSDIGHTMVYQLIHASRLEIDVTGLVIDCSTPRTYPHRPSRG</sequence>
<keyword evidence="2" id="KW-0418">Kinase</keyword>
<dbReference type="SUPFAM" id="SSF56112">
    <property type="entry name" value="Protein kinase-like (PK-like)"/>
    <property type="match status" value="1"/>
</dbReference>
<dbReference type="Proteomes" id="UP000728185">
    <property type="component" value="Unassembled WGS sequence"/>
</dbReference>
<accession>A0A8E0VCU9</accession>
<dbReference type="InterPro" id="IPR052751">
    <property type="entry name" value="Plant_MAPKKK"/>
</dbReference>
<dbReference type="InterPro" id="IPR011009">
    <property type="entry name" value="Kinase-like_dom_sf"/>
</dbReference>
<reference evidence="2" key="1">
    <citation type="submission" date="2019-05" db="EMBL/GenBank/DDBJ databases">
        <title>Annotation for the trematode Fasciolopsis buski.</title>
        <authorList>
            <person name="Choi Y.-J."/>
        </authorList>
    </citation>
    <scope>NUCLEOTIDE SEQUENCE</scope>
    <source>
        <strain evidence="2">HT</strain>
        <tissue evidence="2">Whole worm</tissue>
    </source>
</reference>
<dbReference type="InterPro" id="IPR000719">
    <property type="entry name" value="Prot_kinase_dom"/>
</dbReference>
<dbReference type="Gene3D" id="1.10.510.10">
    <property type="entry name" value="Transferase(Phosphotransferase) domain 1"/>
    <property type="match status" value="1"/>
</dbReference>
<protein>
    <submittedName>
        <fullName evidence="2">Mitogen-activated protein kinase kinase kinase 4</fullName>
    </submittedName>
</protein>
<gene>
    <name evidence="2" type="ORF">FBUS_02024</name>
</gene>
<comment type="caution">
    <text evidence="2">The sequence shown here is derived from an EMBL/GenBank/DDBJ whole genome shotgun (WGS) entry which is preliminary data.</text>
</comment>
<keyword evidence="3" id="KW-1185">Reference proteome</keyword>
<dbReference type="OrthoDB" id="6255455at2759"/>
<name>A0A8E0VCU9_9TREM</name>
<proteinExistence type="predicted"/>